<evidence type="ECO:0000259" key="4">
    <source>
        <dbReference type="PROSITE" id="PS50937"/>
    </source>
</evidence>
<comment type="caution">
    <text evidence="5">The sequence shown here is derived from an EMBL/GenBank/DDBJ whole genome shotgun (WGS) entry which is preliminary data.</text>
</comment>
<dbReference type="Proteomes" id="UP001597205">
    <property type="component" value="Unassembled WGS sequence"/>
</dbReference>
<keyword evidence="3" id="KW-0804">Transcription</keyword>
<dbReference type="SMART" id="SM00422">
    <property type="entry name" value="HTH_MERR"/>
    <property type="match status" value="1"/>
</dbReference>
<evidence type="ECO:0000256" key="2">
    <source>
        <dbReference type="ARBA" id="ARBA00023125"/>
    </source>
</evidence>
<protein>
    <submittedName>
        <fullName evidence="5">MerR family transcriptional regulator</fullName>
    </submittedName>
</protein>
<keyword evidence="2" id="KW-0238">DNA-binding</keyword>
<dbReference type="PANTHER" id="PTHR30204">
    <property type="entry name" value="REDOX-CYCLING DRUG-SENSING TRANSCRIPTIONAL ACTIVATOR SOXR"/>
    <property type="match status" value="1"/>
</dbReference>
<dbReference type="RefSeq" id="WP_380898428.1">
    <property type="nucleotide sequence ID" value="NZ_JBHTKY010000033.1"/>
</dbReference>
<dbReference type="InterPro" id="IPR047057">
    <property type="entry name" value="MerR_fam"/>
</dbReference>
<evidence type="ECO:0000256" key="1">
    <source>
        <dbReference type="ARBA" id="ARBA00023015"/>
    </source>
</evidence>
<feature type="domain" description="HTH merR-type" evidence="4">
    <location>
        <begin position="1"/>
        <end position="71"/>
    </location>
</feature>
<dbReference type="InterPro" id="IPR000551">
    <property type="entry name" value="MerR-type_HTH_dom"/>
</dbReference>
<evidence type="ECO:0000313" key="6">
    <source>
        <dbReference type="Proteomes" id="UP001597205"/>
    </source>
</evidence>
<dbReference type="EMBL" id="JBHTKY010000033">
    <property type="protein sequence ID" value="MFD1167219.1"/>
    <property type="molecule type" value="Genomic_DNA"/>
</dbReference>
<dbReference type="PANTHER" id="PTHR30204:SF94">
    <property type="entry name" value="HEAVY METAL-DEPENDENT TRANSCRIPTIONAL REGULATOR HI_0293-RELATED"/>
    <property type="match status" value="1"/>
</dbReference>
<evidence type="ECO:0000313" key="5">
    <source>
        <dbReference type="EMBL" id="MFD1167219.1"/>
    </source>
</evidence>
<keyword evidence="1" id="KW-0805">Transcription regulation</keyword>
<organism evidence="5 6">
    <name type="scientific">Sphingobacterium daejeonense</name>
    <dbReference type="NCBI Taxonomy" id="371142"/>
    <lineage>
        <taxon>Bacteria</taxon>
        <taxon>Pseudomonadati</taxon>
        <taxon>Bacteroidota</taxon>
        <taxon>Sphingobacteriia</taxon>
        <taxon>Sphingobacteriales</taxon>
        <taxon>Sphingobacteriaceae</taxon>
        <taxon>Sphingobacterium</taxon>
    </lineage>
</organism>
<dbReference type="InterPro" id="IPR009061">
    <property type="entry name" value="DNA-bd_dom_put_sf"/>
</dbReference>
<sequence>MLIGELSKASGLSRDTIRFYEKNGLIAVGKKERRVNNYKEYSEETLKRLLSIKQLKGFGFTLNEIADLLDMLDVNEATCKNVSHKIDEKVLLVNQKIKELKAVRKQLLDGKKNCQNETGLLKNPDGTCPVFVM</sequence>
<dbReference type="Pfam" id="PF13411">
    <property type="entry name" value="MerR_1"/>
    <property type="match status" value="1"/>
</dbReference>
<name>A0ABW3RQE5_9SPHI</name>
<keyword evidence="6" id="KW-1185">Reference proteome</keyword>
<reference evidence="6" key="1">
    <citation type="journal article" date="2019" name="Int. J. Syst. Evol. Microbiol.">
        <title>The Global Catalogue of Microorganisms (GCM) 10K type strain sequencing project: providing services to taxonomists for standard genome sequencing and annotation.</title>
        <authorList>
            <consortium name="The Broad Institute Genomics Platform"/>
            <consortium name="The Broad Institute Genome Sequencing Center for Infectious Disease"/>
            <person name="Wu L."/>
            <person name="Ma J."/>
        </authorList>
    </citation>
    <scope>NUCLEOTIDE SEQUENCE [LARGE SCALE GENOMIC DNA]</scope>
    <source>
        <strain evidence="6">CCUG 52468</strain>
    </source>
</reference>
<dbReference type="Gene3D" id="1.10.1660.10">
    <property type="match status" value="1"/>
</dbReference>
<dbReference type="PROSITE" id="PS00552">
    <property type="entry name" value="HTH_MERR_1"/>
    <property type="match status" value="1"/>
</dbReference>
<dbReference type="PROSITE" id="PS50937">
    <property type="entry name" value="HTH_MERR_2"/>
    <property type="match status" value="1"/>
</dbReference>
<proteinExistence type="predicted"/>
<evidence type="ECO:0000256" key="3">
    <source>
        <dbReference type="ARBA" id="ARBA00023163"/>
    </source>
</evidence>
<accession>A0ABW3RQE5</accession>
<gene>
    <name evidence="5" type="ORF">ACFQ2C_16575</name>
</gene>
<dbReference type="SUPFAM" id="SSF46955">
    <property type="entry name" value="Putative DNA-binding domain"/>
    <property type="match status" value="1"/>
</dbReference>